<comment type="caution">
    <text evidence="2">The sequence shown here is derived from an EMBL/GenBank/DDBJ whole genome shotgun (WGS) entry which is preliminary data.</text>
</comment>
<accession>A0AAU9J9D2</accession>
<protein>
    <submittedName>
        <fullName evidence="2">Uncharacterized protein</fullName>
    </submittedName>
</protein>
<name>A0AAU9J9D2_9CILI</name>
<gene>
    <name evidence="2" type="ORF">BSTOLATCC_MIC26462</name>
</gene>
<evidence type="ECO:0000313" key="2">
    <source>
        <dbReference type="EMBL" id="CAG9320548.1"/>
    </source>
</evidence>
<feature type="coiled-coil region" evidence="1">
    <location>
        <begin position="114"/>
        <end position="148"/>
    </location>
</feature>
<dbReference type="EMBL" id="CAJZBQ010000025">
    <property type="protein sequence ID" value="CAG9320548.1"/>
    <property type="molecule type" value="Genomic_DNA"/>
</dbReference>
<sequence length="516" mass="59916">MKEDYQFPAIGTIPTSDTNYKSLTTLTSNKPPSSSRSQVRIKKYMKLYGKSLTLKPTTSQGKSTGRFCSNLSNQIETEPKPTSLSHNIGFAKPISHPFTRYSQLVSEKEKTVNIERLKKKIDKLLYAIQKASSDKIELTRDLASYESEFSKEKQLSVELARLRVSAMDLPDITYLTNGNLNENKTVEKINNGLLLLGSPDLNYSNATAKNDSEIDWEKYSTRKVLKINKLDTVFQGVVQISSVNCIISIRSDQWLEVLDLTVQAFEGEQFHLNLKLSISNTYQEPDQVRSTVRNNIAPYLFFMKEQNCLNLFYDSRHSVSFFSIITKIRGYGLCSIQLTEIEEDHVHIQVDFHEEALEVLKEEITYESSIFYESISKLTRIIEQHLCYIKKSKSLYWQQDYYPGFIFSMKEDSSKFMDDEYLAEVMEMVSFVKLYSFFVVIKKVRFDIEVMGWKNYFMIKIKNEGDFIEISSDSKNYRYLRDLQSFYLEKGLNTLKTSLEFEALVRRVFPRAFKAI</sequence>
<keyword evidence="3" id="KW-1185">Reference proteome</keyword>
<organism evidence="2 3">
    <name type="scientific">Blepharisma stoltei</name>
    <dbReference type="NCBI Taxonomy" id="1481888"/>
    <lineage>
        <taxon>Eukaryota</taxon>
        <taxon>Sar</taxon>
        <taxon>Alveolata</taxon>
        <taxon>Ciliophora</taxon>
        <taxon>Postciliodesmatophora</taxon>
        <taxon>Heterotrichea</taxon>
        <taxon>Heterotrichida</taxon>
        <taxon>Blepharismidae</taxon>
        <taxon>Blepharisma</taxon>
    </lineage>
</organism>
<evidence type="ECO:0000313" key="3">
    <source>
        <dbReference type="Proteomes" id="UP001162131"/>
    </source>
</evidence>
<keyword evidence="1" id="KW-0175">Coiled coil</keyword>
<reference evidence="2" key="1">
    <citation type="submission" date="2021-09" db="EMBL/GenBank/DDBJ databases">
        <authorList>
            <consortium name="AG Swart"/>
            <person name="Singh M."/>
            <person name="Singh A."/>
            <person name="Seah K."/>
            <person name="Emmerich C."/>
        </authorList>
    </citation>
    <scope>NUCLEOTIDE SEQUENCE</scope>
    <source>
        <strain evidence="2">ATCC30299</strain>
    </source>
</reference>
<dbReference type="Proteomes" id="UP001162131">
    <property type="component" value="Unassembled WGS sequence"/>
</dbReference>
<dbReference type="AlphaFoldDB" id="A0AAU9J9D2"/>
<proteinExistence type="predicted"/>
<evidence type="ECO:0000256" key="1">
    <source>
        <dbReference type="SAM" id="Coils"/>
    </source>
</evidence>